<keyword evidence="2" id="KW-0964">Secreted</keyword>
<evidence type="ECO:0000313" key="8">
    <source>
        <dbReference type="EMBL" id="CAK9175005.1"/>
    </source>
</evidence>
<gene>
    <name evidence="8" type="ORF">ILEXP_LOCUS44794</name>
</gene>
<reference evidence="8 9" key="1">
    <citation type="submission" date="2024-02" db="EMBL/GenBank/DDBJ databases">
        <authorList>
            <person name="Vignale AGUSTIN F."/>
            <person name="Sosa J E."/>
            <person name="Modenutti C."/>
        </authorList>
    </citation>
    <scope>NUCLEOTIDE SEQUENCE [LARGE SCALE GENOMIC DNA]</scope>
</reference>
<feature type="signal peptide" evidence="6">
    <location>
        <begin position="1"/>
        <end position="27"/>
    </location>
</feature>
<protein>
    <recommendedName>
        <fullName evidence="7">Knottins-like domain-containing protein</fullName>
    </recommendedName>
</protein>
<keyword evidence="4" id="KW-1015">Disulfide bond</keyword>
<dbReference type="CDD" id="cd00107">
    <property type="entry name" value="Knot1"/>
    <property type="match status" value="1"/>
</dbReference>
<comment type="caution">
    <text evidence="8">The sequence shown here is derived from an EMBL/GenBank/DDBJ whole genome shotgun (WGS) entry which is preliminary data.</text>
</comment>
<evidence type="ECO:0000256" key="4">
    <source>
        <dbReference type="ARBA" id="ARBA00023157"/>
    </source>
</evidence>
<dbReference type="InterPro" id="IPR036574">
    <property type="entry name" value="Scorpion_toxin-like_sf"/>
</dbReference>
<dbReference type="PANTHER" id="PTHR33147">
    <property type="entry name" value="DEFENSIN-LIKE PROTEIN 1"/>
    <property type="match status" value="1"/>
</dbReference>
<dbReference type="SMART" id="SM00505">
    <property type="entry name" value="Knot1"/>
    <property type="match status" value="1"/>
</dbReference>
<accession>A0ABC8U4Y4</accession>
<name>A0ABC8U4Y4_9AQUA</name>
<sequence length="110" mass="11595">MDTRLFGCLLLLLFLVSQEIMMNSAEAALCQAPSPEYRGLCFLDSNCNAICVKNGFLFGGCQGFRRRCMCSKDCGGGGGGGGGDPNTPPEDPNTPPAPALRKLPVLPNNV</sequence>
<evidence type="ECO:0000313" key="9">
    <source>
        <dbReference type="Proteomes" id="UP001642360"/>
    </source>
</evidence>
<evidence type="ECO:0000256" key="5">
    <source>
        <dbReference type="SAM" id="MobiDB-lite"/>
    </source>
</evidence>
<dbReference type="AlphaFoldDB" id="A0ABC8U4Y4"/>
<dbReference type="EMBL" id="CAUOFW020006503">
    <property type="protein sequence ID" value="CAK9175005.1"/>
    <property type="molecule type" value="Genomic_DNA"/>
</dbReference>
<dbReference type="InterPro" id="IPR008176">
    <property type="entry name" value="Defensin_plant"/>
</dbReference>
<evidence type="ECO:0000256" key="6">
    <source>
        <dbReference type="SAM" id="SignalP"/>
    </source>
</evidence>
<dbReference type="Gene3D" id="3.30.30.10">
    <property type="entry name" value="Knottin, scorpion toxin-like"/>
    <property type="match status" value="1"/>
</dbReference>
<feature type="chain" id="PRO_5044791296" description="Knottins-like domain-containing protein" evidence="6">
    <location>
        <begin position="28"/>
        <end position="110"/>
    </location>
</feature>
<keyword evidence="3 6" id="KW-0732">Signal</keyword>
<dbReference type="InterPro" id="IPR003614">
    <property type="entry name" value="Knottins"/>
</dbReference>
<keyword evidence="9" id="KW-1185">Reference proteome</keyword>
<dbReference type="PRINTS" id="PR00288">
    <property type="entry name" value="PUROTHIONIN"/>
</dbReference>
<comment type="subcellular location">
    <subcellularLocation>
        <location evidence="1">Secreted</location>
    </subcellularLocation>
</comment>
<feature type="region of interest" description="Disordered" evidence="5">
    <location>
        <begin position="76"/>
        <end position="110"/>
    </location>
</feature>
<evidence type="ECO:0000256" key="1">
    <source>
        <dbReference type="ARBA" id="ARBA00004613"/>
    </source>
</evidence>
<feature type="compositionally biased region" description="Pro residues" evidence="5">
    <location>
        <begin position="86"/>
        <end position="98"/>
    </location>
</feature>
<evidence type="ECO:0000256" key="2">
    <source>
        <dbReference type="ARBA" id="ARBA00022525"/>
    </source>
</evidence>
<proteinExistence type="predicted"/>
<dbReference type="SUPFAM" id="SSF57095">
    <property type="entry name" value="Scorpion toxin-like"/>
    <property type="match status" value="1"/>
</dbReference>
<organism evidence="8 9">
    <name type="scientific">Ilex paraguariensis</name>
    <name type="common">yerba mate</name>
    <dbReference type="NCBI Taxonomy" id="185542"/>
    <lineage>
        <taxon>Eukaryota</taxon>
        <taxon>Viridiplantae</taxon>
        <taxon>Streptophyta</taxon>
        <taxon>Embryophyta</taxon>
        <taxon>Tracheophyta</taxon>
        <taxon>Spermatophyta</taxon>
        <taxon>Magnoliopsida</taxon>
        <taxon>eudicotyledons</taxon>
        <taxon>Gunneridae</taxon>
        <taxon>Pentapetalae</taxon>
        <taxon>asterids</taxon>
        <taxon>campanulids</taxon>
        <taxon>Aquifoliales</taxon>
        <taxon>Aquifoliaceae</taxon>
        <taxon>Ilex</taxon>
    </lineage>
</organism>
<evidence type="ECO:0000259" key="7">
    <source>
        <dbReference type="SMART" id="SM00505"/>
    </source>
</evidence>
<dbReference type="GO" id="GO:0005576">
    <property type="term" value="C:extracellular region"/>
    <property type="evidence" value="ECO:0007669"/>
    <property type="project" value="UniProtKB-SubCell"/>
</dbReference>
<dbReference type="Proteomes" id="UP001642360">
    <property type="component" value="Unassembled WGS sequence"/>
</dbReference>
<evidence type="ECO:0000256" key="3">
    <source>
        <dbReference type="ARBA" id="ARBA00022729"/>
    </source>
</evidence>
<dbReference type="PANTHER" id="PTHR33147:SF39">
    <property type="entry name" value="DRO1 PROTEIN-RELATED"/>
    <property type="match status" value="1"/>
</dbReference>
<dbReference type="Pfam" id="PF00304">
    <property type="entry name" value="Gamma-thionin"/>
    <property type="match status" value="1"/>
</dbReference>
<dbReference type="PROSITE" id="PS00940">
    <property type="entry name" value="GAMMA_THIONIN"/>
    <property type="match status" value="1"/>
</dbReference>
<feature type="domain" description="Knottins-like" evidence="7">
    <location>
        <begin position="29"/>
        <end position="74"/>
    </location>
</feature>